<protein>
    <submittedName>
        <fullName evidence="1">Uncharacterized protein</fullName>
    </submittedName>
</protein>
<evidence type="ECO:0000313" key="2">
    <source>
        <dbReference type="Proteomes" id="UP000321204"/>
    </source>
</evidence>
<dbReference type="KEGG" id="fgg:FSB75_19975"/>
<reference evidence="1 2" key="1">
    <citation type="journal article" date="2015" name="Int. J. Syst. Evol. Microbiol.">
        <title>Flavisolibacter ginsenosidimutans sp. nov., with ginsenoside-converting activity isolated from soil used for cultivating ginseng.</title>
        <authorList>
            <person name="Zhao Y."/>
            <person name="Liu Q."/>
            <person name="Kang M.S."/>
            <person name="Jin F."/>
            <person name="Yu H."/>
            <person name="Im W.T."/>
        </authorList>
    </citation>
    <scope>NUCLEOTIDE SEQUENCE [LARGE SCALE GENOMIC DNA]</scope>
    <source>
        <strain evidence="1 2">Gsoil 636</strain>
    </source>
</reference>
<dbReference type="RefSeq" id="WP_146791078.1">
    <property type="nucleotide sequence ID" value="NZ_BAABIO010000003.1"/>
</dbReference>
<evidence type="ECO:0000313" key="1">
    <source>
        <dbReference type="EMBL" id="QEC58086.1"/>
    </source>
</evidence>
<dbReference type="Proteomes" id="UP000321204">
    <property type="component" value="Chromosome"/>
</dbReference>
<dbReference type="OrthoDB" id="2355173at2"/>
<dbReference type="EMBL" id="CP042433">
    <property type="protein sequence ID" value="QEC58086.1"/>
    <property type="molecule type" value="Genomic_DNA"/>
</dbReference>
<accession>A0A5B8UNQ9</accession>
<gene>
    <name evidence="1" type="ORF">FSB75_19975</name>
</gene>
<keyword evidence="2" id="KW-1185">Reference proteome</keyword>
<organism evidence="1 2">
    <name type="scientific">Flavisolibacter ginsenosidimutans</name>
    <dbReference type="NCBI Taxonomy" id="661481"/>
    <lineage>
        <taxon>Bacteria</taxon>
        <taxon>Pseudomonadati</taxon>
        <taxon>Bacteroidota</taxon>
        <taxon>Chitinophagia</taxon>
        <taxon>Chitinophagales</taxon>
        <taxon>Chitinophagaceae</taxon>
        <taxon>Flavisolibacter</taxon>
    </lineage>
</organism>
<dbReference type="AlphaFoldDB" id="A0A5B8UNQ9"/>
<sequence>MNEDALWEAIDFSTWKQIPHIKSKIATEQDVIEGRAVFYINDGQDHQVLDVQIPVLAYQIDGESDSKVLVIVIQAEKVDDTELAGVRYLEGGNGVCTWSELELVNDSTQLSSGMAY</sequence>
<name>A0A5B8UNQ9_9BACT</name>
<proteinExistence type="predicted"/>